<evidence type="ECO:0000256" key="1">
    <source>
        <dbReference type="SAM" id="Phobius"/>
    </source>
</evidence>
<name>A0A810Q0X2_9FIRM</name>
<sequence>MRKIFLLLVLLWCIVPACASQIPREITDAIPDSARPFLEDTDEADNFTSWNSGLSTLWTRTCKLLASTVQESLGGVILVMSAVLLCSVAEDCFHPLGDGKLLDPVPLVGTLVILLAVGSNMKNLMGLGEETIRELNVFSKALLPTLSAATAAGGGAVSASVRQVATVFFSDLLMSLIHGLLFPMVWVFVALSAADAILPAGRLGGIARGLQKAVTWLLSGGLLLFTGYLSLSGAFATSADGLALRMARSAIGTAIPVVGGIISDAADTILAGAGVLRQSVGVVGTLTVLAICVLPFLKLGIQYLLLKLAAFFAATVAPEPLVRLVSSLSTAFGLVLGMTGAAALLLLISVASSVMMVSV</sequence>
<proteinExistence type="predicted"/>
<feature type="transmembrane region" description="Helical" evidence="1">
    <location>
        <begin position="214"/>
        <end position="237"/>
    </location>
</feature>
<dbReference type="InterPro" id="IPR014194">
    <property type="entry name" value="Spore_III_AE"/>
</dbReference>
<feature type="transmembrane region" description="Helical" evidence="1">
    <location>
        <begin position="279"/>
        <end position="297"/>
    </location>
</feature>
<reference evidence="3" key="1">
    <citation type="submission" date="2020-09" db="EMBL/GenBank/DDBJ databases">
        <title>New species isolated from human feces.</title>
        <authorList>
            <person name="Kitahara M."/>
            <person name="Shigeno Y."/>
            <person name="Shime M."/>
            <person name="Matsumoto Y."/>
            <person name="Nakamura S."/>
            <person name="Motooka D."/>
            <person name="Fukuoka S."/>
            <person name="Nishikawa H."/>
            <person name="Benno Y."/>
        </authorList>
    </citation>
    <scope>NUCLEOTIDE SEQUENCE</scope>
    <source>
        <strain evidence="3">MM35</strain>
    </source>
</reference>
<dbReference type="Pfam" id="PF09546">
    <property type="entry name" value="Spore_III_AE"/>
    <property type="match status" value="1"/>
</dbReference>
<keyword evidence="1" id="KW-0472">Membrane</keyword>
<dbReference type="AlphaFoldDB" id="A0A810Q0X2"/>
<evidence type="ECO:0000256" key="2">
    <source>
        <dbReference type="SAM" id="SignalP"/>
    </source>
</evidence>
<dbReference type="Proteomes" id="UP000681343">
    <property type="component" value="Chromosome"/>
</dbReference>
<dbReference type="EMBL" id="AP023415">
    <property type="protein sequence ID" value="BCK78403.1"/>
    <property type="molecule type" value="Genomic_DNA"/>
</dbReference>
<accession>A0A810Q0X2</accession>
<keyword evidence="1" id="KW-0812">Transmembrane</keyword>
<dbReference type="RefSeq" id="WP_212819166.1">
    <property type="nucleotide sequence ID" value="NZ_AP023415.1"/>
</dbReference>
<keyword evidence="2" id="KW-0732">Signal</keyword>
<organism evidence="3 4">
    <name type="scientific">Vescimonas fastidiosa</name>
    <dbReference type="NCBI Taxonomy" id="2714353"/>
    <lineage>
        <taxon>Bacteria</taxon>
        <taxon>Bacillati</taxon>
        <taxon>Bacillota</taxon>
        <taxon>Clostridia</taxon>
        <taxon>Eubacteriales</taxon>
        <taxon>Oscillospiraceae</taxon>
        <taxon>Vescimonas</taxon>
    </lineage>
</organism>
<feature type="signal peptide" evidence="2">
    <location>
        <begin position="1"/>
        <end position="19"/>
    </location>
</feature>
<gene>
    <name evidence="3" type="ORF">MM35RIKEN_05950</name>
</gene>
<keyword evidence="1" id="KW-1133">Transmembrane helix</keyword>
<feature type="transmembrane region" description="Helical" evidence="1">
    <location>
        <begin position="331"/>
        <end position="357"/>
    </location>
</feature>
<protein>
    <recommendedName>
        <fullName evidence="5">Stage III sporulation protein AE</fullName>
    </recommendedName>
</protein>
<dbReference type="KEGG" id="vfa:MM35RIKEN_05950"/>
<feature type="transmembrane region" description="Helical" evidence="1">
    <location>
        <begin position="249"/>
        <end position="273"/>
    </location>
</feature>
<evidence type="ECO:0008006" key="5">
    <source>
        <dbReference type="Google" id="ProtNLM"/>
    </source>
</evidence>
<feature type="chain" id="PRO_5032701571" description="Stage III sporulation protein AE" evidence="2">
    <location>
        <begin position="20"/>
        <end position="359"/>
    </location>
</feature>
<evidence type="ECO:0000313" key="4">
    <source>
        <dbReference type="Proteomes" id="UP000681343"/>
    </source>
</evidence>
<keyword evidence="4" id="KW-1185">Reference proteome</keyword>
<evidence type="ECO:0000313" key="3">
    <source>
        <dbReference type="EMBL" id="BCK78403.1"/>
    </source>
</evidence>